<evidence type="ECO:0000313" key="3">
    <source>
        <dbReference type="Proteomes" id="UP000070720"/>
    </source>
</evidence>
<evidence type="ECO:0000313" key="2">
    <source>
        <dbReference type="EnsemblFungi" id="CEF73160"/>
    </source>
</evidence>
<dbReference type="Proteomes" id="UP000070720">
    <property type="component" value="Chromosome 1"/>
</dbReference>
<reference evidence="2" key="5">
    <citation type="submission" date="2017-01" db="UniProtKB">
        <authorList>
            <consortium name="EnsemblFungi"/>
        </authorList>
    </citation>
    <scope>IDENTIFICATION</scope>
    <source>
        <strain evidence="2">PH-1 / ATCC MYA-4620 / FGSC 9075 / NRRL 31084</strain>
    </source>
</reference>
<name>A0A0E0RPI5_GIBZE</name>
<dbReference type="VEuPathDB" id="FungiDB:FGRAMPH1_01G02717"/>
<dbReference type="AlphaFoldDB" id="A0A0E0RPI5"/>
<reference evidence="2 3" key="2">
    <citation type="journal article" date="2010" name="Nature">
        <title>Comparative genomics reveals mobile pathogenicity chromosomes in Fusarium.</title>
        <authorList>
            <person name="Ma L.J."/>
            <person name="van der Does H.C."/>
            <person name="Borkovich K.A."/>
            <person name="Coleman J.J."/>
            <person name="Daboussi M.J."/>
            <person name="Di Pietro A."/>
            <person name="Dufresne M."/>
            <person name="Freitag M."/>
            <person name="Grabherr M."/>
            <person name="Henrissat B."/>
            <person name="Houterman P.M."/>
            <person name="Kang S."/>
            <person name="Shim W.B."/>
            <person name="Woloshuk C."/>
            <person name="Xie X."/>
            <person name="Xu J.R."/>
            <person name="Antoniw J."/>
            <person name="Baker S.E."/>
            <person name="Bluhm B.H."/>
            <person name="Breakspear A."/>
            <person name="Brown D.W."/>
            <person name="Butchko R.A."/>
            <person name="Chapman S."/>
            <person name="Coulson R."/>
            <person name="Coutinho P.M."/>
            <person name="Danchin E.G."/>
            <person name="Diener A."/>
            <person name="Gale L.R."/>
            <person name="Gardiner D.M."/>
            <person name="Goff S."/>
            <person name="Hammond-Kosack K.E."/>
            <person name="Hilburn K."/>
            <person name="Hua-Van A."/>
            <person name="Jonkers W."/>
            <person name="Kazan K."/>
            <person name="Kodira C.D."/>
            <person name="Koehrsen M."/>
            <person name="Kumar L."/>
            <person name="Lee Y.H."/>
            <person name="Li L."/>
            <person name="Manners J.M."/>
            <person name="Miranda-Saavedra D."/>
            <person name="Mukherjee M."/>
            <person name="Park G."/>
            <person name="Park J."/>
            <person name="Park S.Y."/>
            <person name="Proctor R.H."/>
            <person name="Regev A."/>
            <person name="Ruiz-Roldan M.C."/>
            <person name="Sain D."/>
            <person name="Sakthikumar S."/>
            <person name="Sykes S."/>
            <person name="Schwartz D.C."/>
            <person name="Turgeon B.G."/>
            <person name="Wapinski I."/>
            <person name="Yoder O."/>
            <person name="Young S."/>
            <person name="Zeng Q."/>
            <person name="Zhou S."/>
            <person name="Galagan J."/>
            <person name="Cuomo C.A."/>
            <person name="Kistler H.C."/>
            <person name="Rep M."/>
        </authorList>
    </citation>
    <scope>GENOME REANNOTATION</scope>
    <source>
        <strain evidence="3">ATCC MYA-4620 / CBS 123657 / FGSC 9075 / NRRL 31084 / PH-1</strain>
        <strain evidence="2">PH-1 / ATCC MYA-4620 / FGSC 9075 / NRRL 31084</strain>
    </source>
</reference>
<organism evidence="2">
    <name type="scientific">Gibberella zeae (strain ATCC MYA-4620 / CBS 123657 / FGSC 9075 / NRRL 31084 / PH-1)</name>
    <name type="common">Wheat head blight fungus</name>
    <name type="synonym">Fusarium graminearum</name>
    <dbReference type="NCBI Taxonomy" id="229533"/>
    <lineage>
        <taxon>Eukaryota</taxon>
        <taxon>Fungi</taxon>
        <taxon>Dikarya</taxon>
        <taxon>Ascomycota</taxon>
        <taxon>Pezizomycotina</taxon>
        <taxon>Sordariomycetes</taxon>
        <taxon>Hypocreomycetidae</taxon>
        <taxon>Hypocreales</taxon>
        <taxon>Nectriaceae</taxon>
        <taxon>Fusarium</taxon>
    </lineage>
</organism>
<dbReference type="EnsemblFungi" id="CEF73160">
    <property type="protein sequence ID" value="CEF73160"/>
    <property type="gene ID" value="FGRRES_15114"/>
</dbReference>
<evidence type="ECO:0000313" key="1">
    <source>
        <dbReference type="EMBL" id="CEF73160.1"/>
    </source>
</evidence>
<reference key="3">
    <citation type="submission" date="2014-02" db="EMBL/GenBank/DDBJ databases">
        <title>A revised Fusarium graminearum genomic reference sequence using whole shotgun re-sequencing.</title>
        <authorList>
            <person name="King R."/>
            <person name="Urban M."/>
            <person name="Hassani-Pak K."/>
            <person name="Hammond-Kosack K."/>
        </authorList>
    </citation>
    <scope>NUCLEOTIDE SEQUENCE</scope>
    <source>
        <strain>PH-1</strain>
    </source>
</reference>
<accession>A0A0E0RPI5</accession>
<reference evidence="2 3" key="1">
    <citation type="journal article" date="2007" name="Science">
        <title>The Fusarium graminearum genome reveals a link between localized polymorphism and pathogen specialization.</title>
        <authorList>
            <person name="Cuomo C.A."/>
            <person name="Gueldener U."/>
            <person name="Xu J.-R."/>
            <person name="Trail F."/>
            <person name="Turgeon B.G."/>
            <person name="Di Pietro A."/>
            <person name="Walton J.D."/>
            <person name="Ma L.-J."/>
            <person name="Baker S.E."/>
            <person name="Rep M."/>
            <person name="Adam G."/>
            <person name="Antoniw J."/>
            <person name="Baldwin T."/>
            <person name="Calvo S.E."/>
            <person name="Chang Y.-L."/>
            <person name="DeCaprio D."/>
            <person name="Gale L.R."/>
            <person name="Gnerre S."/>
            <person name="Goswami R.S."/>
            <person name="Hammond-Kosack K."/>
            <person name="Harris L.J."/>
            <person name="Hilburn K."/>
            <person name="Kennell J.C."/>
            <person name="Kroken S."/>
            <person name="Magnuson J.K."/>
            <person name="Mannhaupt G."/>
            <person name="Mauceli E.W."/>
            <person name="Mewes H.-W."/>
            <person name="Mitterbauer R."/>
            <person name="Muehlbauer G."/>
            <person name="Muensterkoetter M."/>
            <person name="Nelson D."/>
            <person name="O'Donnell K."/>
            <person name="Ouellet T."/>
            <person name="Qi W."/>
            <person name="Quesneville H."/>
            <person name="Roncero M.I.G."/>
            <person name="Seong K.-Y."/>
            <person name="Tetko I.V."/>
            <person name="Urban M."/>
            <person name="Waalwijk C."/>
            <person name="Ward T.J."/>
            <person name="Yao J."/>
            <person name="Birren B.W."/>
            <person name="Kistler H.C."/>
        </authorList>
    </citation>
    <scope>NUCLEOTIDE SEQUENCE [LARGE SCALE GENOMIC DNA]</scope>
    <source>
        <strain evidence="3">ATCC MYA-4620 / CBS 123657 / FGSC 9075 / NRRL 31084 / PH-1</strain>
        <strain evidence="2">PH-1 / ATCC MYA-4620 / FGSC 9075 / NRRL 31084</strain>
    </source>
</reference>
<protein>
    <submittedName>
        <fullName evidence="1">Chromosome 1, complete genome</fullName>
    </submittedName>
</protein>
<keyword evidence="3" id="KW-1185">Reference proteome</keyword>
<dbReference type="InParanoid" id="A0A0E0RPI5"/>
<reference evidence="1 3" key="4">
    <citation type="journal article" date="2015" name="BMC Genomics">
        <title>The completed genome sequence of the pathogenic ascomycete fungus Fusarium graminearum.</title>
        <authorList>
            <person name="King R."/>
            <person name="Urban M."/>
            <person name="Hammond-Kosack M.C."/>
            <person name="Hassani-Pak K."/>
            <person name="Hammond-Kosack K.E."/>
        </authorList>
    </citation>
    <scope>NUCLEOTIDE SEQUENCE [LARGE SCALE GENOMIC DNA]</scope>
    <source>
        <strain evidence="3">ATCC MYA-4620 / CBS 123657 / FGSC 9075 / NRRL 31084 / PH-1</strain>
        <strain evidence="1">PH-1</strain>
    </source>
</reference>
<gene>
    <name evidence="1" type="ORF">FGRAMPH1_01T02717</name>
</gene>
<sequence>MAVRLSLLGLQTPVGLPLPRLFLVSRPAAIDVITYYVPETKHECGHMMPTVMCQGLNPINQTISRIGPEPFSPR</sequence>
<proteinExistence type="predicted"/>
<dbReference type="EMBL" id="HG970332">
    <property type="protein sequence ID" value="CEF73160.1"/>
    <property type="molecule type" value="Genomic_DNA"/>
</dbReference>